<evidence type="ECO:0000313" key="12">
    <source>
        <dbReference type="Proteomes" id="UP000054495"/>
    </source>
</evidence>
<keyword evidence="3 10" id="KW-0328">Glycosyltransferase</keyword>
<dbReference type="GO" id="GO:0000139">
    <property type="term" value="C:Golgi membrane"/>
    <property type="evidence" value="ECO:0007669"/>
    <property type="project" value="UniProtKB-SubCell"/>
</dbReference>
<dbReference type="AlphaFoldDB" id="A0A0D6LK75"/>
<protein>
    <recommendedName>
        <fullName evidence="10">Hexosyltransferase</fullName>
        <ecNumber evidence="10">2.4.1.-</ecNumber>
    </recommendedName>
</protein>
<dbReference type="GO" id="GO:0006493">
    <property type="term" value="P:protein O-linked glycosylation"/>
    <property type="evidence" value="ECO:0007669"/>
    <property type="project" value="TreeGrafter"/>
</dbReference>
<reference evidence="11 12" key="1">
    <citation type="submission" date="2013-05" db="EMBL/GenBank/DDBJ databases">
        <title>Draft genome of the parasitic nematode Anyclostoma ceylanicum.</title>
        <authorList>
            <person name="Mitreva M."/>
        </authorList>
    </citation>
    <scope>NUCLEOTIDE SEQUENCE [LARGE SCALE GENOMIC DNA]</scope>
</reference>
<evidence type="ECO:0000256" key="5">
    <source>
        <dbReference type="ARBA" id="ARBA00022692"/>
    </source>
</evidence>
<dbReference type="InterPro" id="IPR036388">
    <property type="entry name" value="WH-like_DNA-bd_sf"/>
</dbReference>
<keyword evidence="5" id="KW-0812">Transmembrane</keyword>
<dbReference type="Gene3D" id="1.10.10.10">
    <property type="entry name" value="Winged helix-like DNA-binding domain superfamily/Winged helix DNA-binding domain"/>
    <property type="match status" value="1"/>
</dbReference>
<dbReference type="PANTHER" id="PTHR11214">
    <property type="entry name" value="BETA-1,3-N-ACETYLGLUCOSAMINYLTRANSFERASE"/>
    <property type="match status" value="1"/>
</dbReference>
<dbReference type="Pfam" id="PF01762">
    <property type="entry name" value="Galactosyl_T"/>
    <property type="match status" value="1"/>
</dbReference>
<evidence type="ECO:0000256" key="8">
    <source>
        <dbReference type="ARBA" id="ARBA00023034"/>
    </source>
</evidence>
<comment type="subcellular location">
    <subcellularLocation>
        <location evidence="1 10">Golgi apparatus membrane</location>
        <topology evidence="1 10">Single-pass type II membrane protein</topology>
    </subcellularLocation>
</comment>
<proteinExistence type="inferred from homology"/>
<keyword evidence="6" id="KW-0735">Signal-anchor</keyword>
<accession>A0A0D6LK75</accession>
<keyword evidence="4" id="KW-0808">Transferase</keyword>
<comment type="similarity">
    <text evidence="2 10">Belongs to the glycosyltransferase 31 family.</text>
</comment>
<dbReference type="GO" id="GO:0016758">
    <property type="term" value="F:hexosyltransferase activity"/>
    <property type="evidence" value="ECO:0007669"/>
    <property type="project" value="InterPro"/>
</dbReference>
<name>A0A0D6LK75_9BILA</name>
<evidence type="ECO:0000256" key="9">
    <source>
        <dbReference type="ARBA" id="ARBA00023136"/>
    </source>
</evidence>
<evidence type="ECO:0000256" key="10">
    <source>
        <dbReference type="RuleBase" id="RU363063"/>
    </source>
</evidence>
<keyword evidence="12" id="KW-1185">Reference proteome</keyword>
<evidence type="ECO:0000256" key="6">
    <source>
        <dbReference type="ARBA" id="ARBA00022968"/>
    </source>
</evidence>
<dbReference type="Proteomes" id="UP000054495">
    <property type="component" value="Unassembled WGS sequence"/>
</dbReference>
<dbReference type="InterPro" id="IPR002659">
    <property type="entry name" value="Glyco_trans_31"/>
</dbReference>
<sequence length="152" mass="17434">MLVEANPYQTIRELSVALRMSQSTIVRRLKSIAKAQKIGLKNGLVVVFFILSAPNSDNELLAVQREQKLYGDIIMSDLVESYDNLVHKVHACMSFFTNYCREVSFLMKADDDVAIHFDRLLDSFQVNSDSEEKLFCSILNNTEPIRVLNDKW</sequence>
<evidence type="ECO:0000256" key="7">
    <source>
        <dbReference type="ARBA" id="ARBA00022989"/>
    </source>
</evidence>
<keyword evidence="8 10" id="KW-0333">Golgi apparatus</keyword>
<evidence type="ECO:0000256" key="3">
    <source>
        <dbReference type="ARBA" id="ARBA00022676"/>
    </source>
</evidence>
<dbReference type="EMBL" id="KE125516">
    <property type="protein sequence ID" value="EPB68042.1"/>
    <property type="molecule type" value="Genomic_DNA"/>
</dbReference>
<dbReference type="PANTHER" id="PTHR11214:SF314">
    <property type="entry name" value="HEXOSYLTRANSFERASE"/>
    <property type="match status" value="1"/>
</dbReference>
<evidence type="ECO:0000256" key="1">
    <source>
        <dbReference type="ARBA" id="ARBA00004323"/>
    </source>
</evidence>
<dbReference type="EC" id="2.4.1.-" evidence="10"/>
<evidence type="ECO:0000256" key="2">
    <source>
        <dbReference type="ARBA" id="ARBA00008661"/>
    </source>
</evidence>
<evidence type="ECO:0000256" key="4">
    <source>
        <dbReference type="ARBA" id="ARBA00022679"/>
    </source>
</evidence>
<evidence type="ECO:0000313" key="11">
    <source>
        <dbReference type="EMBL" id="EPB68042.1"/>
    </source>
</evidence>
<keyword evidence="9" id="KW-0472">Membrane</keyword>
<gene>
    <name evidence="11" type="ORF">ANCCEY_12867</name>
</gene>
<organism evidence="11 12">
    <name type="scientific">Ancylostoma ceylanicum</name>
    <dbReference type="NCBI Taxonomy" id="53326"/>
    <lineage>
        <taxon>Eukaryota</taxon>
        <taxon>Metazoa</taxon>
        <taxon>Ecdysozoa</taxon>
        <taxon>Nematoda</taxon>
        <taxon>Chromadorea</taxon>
        <taxon>Rhabditida</taxon>
        <taxon>Rhabditina</taxon>
        <taxon>Rhabditomorpha</taxon>
        <taxon>Strongyloidea</taxon>
        <taxon>Ancylostomatidae</taxon>
        <taxon>Ancylostomatinae</taxon>
        <taxon>Ancylostoma</taxon>
    </lineage>
</organism>
<keyword evidence="7" id="KW-1133">Transmembrane helix</keyword>